<feature type="region of interest" description="Disordered" evidence="4">
    <location>
        <begin position="71"/>
        <end position="93"/>
    </location>
</feature>
<evidence type="ECO:0000259" key="5">
    <source>
        <dbReference type="Pfam" id="PF00488"/>
    </source>
</evidence>
<feature type="region of interest" description="Disordered" evidence="4">
    <location>
        <begin position="201"/>
        <end position="221"/>
    </location>
</feature>
<evidence type="ECO:0000256" key="4">
    <source>
        <dbReference type="SAM" id="MobiDB-lite"/>
    </source>
</evidence>
<evidence type="ECO:0000256" key="1">
    <source>
        <dbReference type="ARBA" id="ARBA00022741"/>
    </source>
</evidence>
<keyword evidence="3" id="KW-0238">DNA-binding</keyword>
<accession>A0A418AG82</accession>
<dbReference type="InterPro" id="IPR027417">
    <property type="entry name" value="P-loop_NTPase"/>
</dbReference>
<dbReference type="PANTHER" id="PTHR37171:SF1">
    <property type="entry name" value="SERINE_THREONINE-PROTEIN KINASE YRZF-RELATED"/>
    <property type="match status" value="1"/>
</dbReference>
<dbReference type="Proteomes" id="UP000285060">
    <property type="component" value="Unassembled WGS sequence"/>
</dbReference>
<dbReference type="InterPro" id="IPR000432">
    <property type="entry name" value="DNA_mismatch_repair_MutS_C"/>
</dbReference>
<dbReference type="Gene3D" id="3.40.50.300">
    <property type="entry name" value="P-loop containing nucleotide triphosphate hydrolases"/>
    <property type="match status" value="1"/>
</dbReference>
<dbReference type="SUPFAM" id="SSF56112">
    <property type="entry name" value="Protein kinase-like (PK-like)"/>
    <property type="match status" value="1"/>
</dbReference>
<dbReference type="Pfam" id="PF00488">
    <property type="entry name" value="MutS_V"/>
    <property type="match status" value="1"/>
</dbReference>
<dbReference type="GO" id="GO:0005524">
    <property type="term" value="F:ATP binding"/>
    <property type="evidence" value="ECO:0007669"/>
    <property type="project" value="UniProtKB-KW"/>
</dbReference>
<dbReference type="InterPro" id="IPR036187">
    <property type="entry name" value="DNA_mismatch_repair_MutS_sf"/>
</dbReference>
<evidence type="ECO:0000313" key="7">
    <source>
        <dbReference type="Proteomes" id="UP000285060"/>
    </source>
</evidence>
<dbReference type="AlphaFoldDB" id="A0A418AG82"/>
<dbReference type="InterPro" id="IPR052396">
    <property type="entry name" value="Meiotic_Drive_Suppr_Kinase"/>
</dbReference>
<dbReference type="GO" id="GO:0030983">
    <property type="term" value="F:mismatched DNA binding"/>
    <property type="evidence" value="ECO:0007669"/>
    <property type="project" value="InterPro"/>
</dbReference>
<dbReference type="GO" id="GO:0006298">
    <property type="term" value="P:mismatch repair"/>
    <property type="evidence" value="ECO:0007669"/>
    <property type="project" value="InterPro"/>
</dbReference>
<protein>
    <recommendedName>
        <fullName evidence="5">DNA mismatch repair proteins mutS family domain-containing protein</fullName>
    </recommendedName>
</protein>
<dbReference type="FunFam" id="1.10.1420.10:FF:000005">
    <property type="entry name" value="DNA mismatch repair protein"/>
    <property type="match status" value="1"/>
</dbReference>
<gene>
    <name evidence="6" type="ORF">DYB32_010318</name>
</gene>
<keyword evidence="1" id="KW-0547">Nucleotide-binding</keyword>
<keyword evidence="2" id="KW-0067">ATP-binding</keyword>
<feature type="compositionally biased region" description="Basic and acidic residues" evidence="4">
    <location>
        <begin position="71"/>
        <end position="80"/>
    </location>
</feature>
<evidence type="ECO:0000256" key="2">
    <source>
        <dbReference type="ARBA" id="ARBA00022840"/>
    </source>
</evidence>
<sequence length="406" mass="45838">MLTRYIGTFPDLKEKLAFVDNAFDKAVALKTGTIQPQPGMDPEYDDAAVAGIESDLDEYLETQGAEMQEHRVLKKDDRFQKSPSPPSQPAEYELKSKKKGFKRFHTPFLRHFLQRLPAAEVRREVALKDSARRMFANFDKWYTEWKRAVQHLAVWDCLMSLRIDDASGPNMGGKSALLRQMCTLVFMECFVPADKCRLTPVDDPPQRRKAPDSQVPSDEDERELVLITDLPDYHVIAGGGSVSIVASELDEIPVAIKAVDTCKRPELLDELYHECDAYTALEAVQGDCIPILVRPAPVVLWEGMLDGLVLSLITGRTLEEMGMDGIATIPLECREQAVRDLRKIHSLGVLHGSLAMRNLIWCQDDRPRIVFVDFGRAIMCSDAKDGWFKLEEDALRDMLQIRDDGS</sequence>
<keyword evidence="7" id="KW-1185">Reference proteome</keyword>
<organism evidence="6 7">
    <name type="scientific">Aphanomyces invadans</name>
    <dbReference type="NCBI Taxonomy" id="157072"/>
    <lineage>
        <taxon>Eukaryota</taxon>
        <taxon>Sar</taxon>
        <taxon>Stramenopiles</taxon>
        <taxon>Oomycota</taxon>
        <taxon>Saprolegniomycetes</taxon>
        <taxon>Saprolegniales</taxon>
        <taxon>Verrucalvaceae</taxon>
        <taxon>Aphanomyces</taxon>
    </lineage>
</organism>
<dbReference type="VEuPathDB" id="FungiDB:H310_06332"/>
<comment type="caution">
    <text evidence="6">The sequence shown here is derived from an EMBL/GenBank/DDBJ whole genome shotgun (WGS) entry which is preliminary data.</text>
</comment>
<name>A0A418AG82_9STRA</name>
<dbReference type="Gene3D" id="1.10.1420.10">
    <property type="match status" value="2"/>
</dbReference>
<dbReference type="VEuPathDB" id="FungiDB:H310_06330"/>
<dbReference type="InterPro" id="IPR011009">
    <property type="entry name" value="Kinase-like_dom_sf"/>
</dbReference>
<evidence type="ECO:0000256" key="3">
    <source>
        <dbReference type="ARBA" id="ARBA00023125"/>
    </source>
</evidence>
<dbReference type="SUPFAM" id="SSF48334">
    <property type="entry name" value="DNA repair protein MutS, domain III"/>
    <property type="match status" value="1"/>
</dbReference>
<feature type="non-terminal residue" evidence="6">
    <location>
        <position position="406"/>
    </location>
</feature>
<dbReference type="PANTHER" id="PTHR37171">
    <property type="entry name" value="SERINE/THREONINE-PROTEIN KINASE YRZF-RELATED"/>
    <property type="match status" value="1"/>
</dbReference>
<proteinExistence type="predicted"/>
<feature type="domain" description="DNA mismatch repair proteins mutS family" evidence="5">
    <location>
        <begin position="167"/>
        <end position="210"/>
    </location>
</feature>
<reference evidence="6 7" key="1">
    <citation type="submission" date="2018-08" db="EMBL/GenBank/DDBJ databases">
        <title>Aphanomyces genome sequencing and annotation.</title>
        <authorList>
            <person name="Minardi D."/>
            <person name="Oidtmann B."/>
            <person name="Van Der Giezen M."/>
            <person name="Studholme D.J."/>
        </authorList>
    </citation>
    <scope>NUCLEOTIDE SEQUENCE [LARGE SCALE GENOMIC DNA]</scope>
    <source>
        <strain evidence="6 7">NJM0002</strain>
    </source>
</reference>
<evidence type="ECO:0000313" key="6">
    <source>
        <dbReference type="EMBL" id="RHY18873.1"/>
    </source>
</evidence>
<dbReference type="EMBL" id="QUSY01003068">
    <property type="protein sequence ID" value="RHY18873.1"/>
    <property type="molecule type" value="Genomic_DNA"/>
</dbReference>